<feature type="binding site" evidence="11">
    <location>
        <position position="104"/>
    </location>
    <ligand>
        <name>Zn(2+)</name>
        <dbReference type="ChEBI" id="CHEBI:29105"/>
        <note>ligand shared between dimeric partners</note>
    </ligand>
</feature>
<name>A0A1E3VYX9_9HYPH</name>
<comment type="cofactor">
    <cofactor evidence="11">
        <name>Zn(2+)</name>
        <dbReference type="ChEBI" id="CHEBI:29105"/>
    </cofactor>
    <text evidence="11">Binds 1 zinc ion per subunit.</text>
</comment>
<gene>
    <name evidence="11" type="primary">hisI</name>
    <name evidence="13" type="ORF">AUC68_09095</name>
</gene>
<dbReference type="GO" id="GO:0004635">
    <property type="term" value="F:phosphoribosyl-AMP cyclohydrolase activity"/>
    <property type="evidence" value="ECO:0007669"/>
    <property type="project" value="UniProtKB-UniRule"/>
</dbReference>
<dbReference type="AlphaFoldDB" id="A0A1E3VYX9"/>
<evidence type="ECO:0000256" key="5">
    <source>
        <dbReference type="ARBA" id="ARBA00007731"/>
    </source>
</evidence>
<dbReference type="InterPro" id="IPR002496">
    <property type="entry name" value="PRib_AMP_CycHydrolase_dom"/>
</dbReference>
<comment type="similarity">
    <text evidence="5">In the C-terminal section; belongs to the PRA-PH family.</text>
</comment>
<comment type="caution">
    <text evidence="13">The sequence shown here is derived from an EMBL/GenBank/DDBJ whole genome shotgun (WGS) entry which is preliminary data.</text>
</comment>
<feature type="domain" description="Phosphoribosyl-AMP cyclohydrolase" evidence="12">
    <location>
        <begin position="31"/>
        <end position="106"/>
    </location>
</feature>
<dbReference type="Gene3D" id="3.10.20.810">
    <property type="entry name" value="Phosphoribosyl-AMP cyclohydrolase"/>
    <property type="match status" value="1"/>
</dbReference>
<dbReference type="UniPathway" id="UPA00031">
    <property type="reaction ID" value="UER00008"/>
</dbReference>
<dbReference type="NCBIfam" id="NF000768">
    <property type="entry name" value="PRK00051.1"/>
    <property type="match status" value="1"/>
</dbReference>
<dbReference type="STRING" id="1774968.AUC68_09095"/>
<keyword evidence="7 11" id="KW-0963">Cytoplasm</keyword>
<keyword evidence="8 11" id="KW-0028">Amino-acid biosynthesis</keyword>
<comment type="subunit">
    <text evidence="11">Homodimer.</text>
</comment>
<dbReference type="PANTHER" id="PTHR42945">
    <property type="entry name" value="HISTIDINE BIOSYNTHESIS BIFUNCTIONAL PROTEIN"/>
    <property type="match status" value="1"/>
</dbReference>
<evidence type="ECO:0000256" key="9">
    <source>
        <dbReference type="ARBA" id="ARBA00022801"/>
    </source>
</evidence>
<dbReference type="InterPro" id="IPR026660">
    <property type="entry name" value="PRA-CH"/>
</dbReference>
<evidence type="ECO:0000256" key="2">
    <source>
        <dbReference type="ARBA" id="ARBA00001460"/>
    </source>
</evidence>
<comment type="similarity">
    <text evidence="11">Belongs to the PRA-CH family.</text>
</comment>
<comment type="subcellular location">
    <subcellularLocation>
        <location evidence="11">Cytoplasm</location>
    </subcellularLocation>
</comment>
<keyword evidence="10 11" id="KW-0368">Histidine biosynthesis</keyword>
<evidence type="ECO:0000256" key="10">
    <source>
        <dbReference type="ARBA" id="ARBA00023102"/>
    </source>
</evidence>
<dbReference type="GO" id="GO:0000105">
    <property type="term" value="P:L-histidine biosynthetic process"/>
    <property type="evidence" value="ECO:0007669"/>
    <property type="project" value="UniProtKB-UniRule"/>
</dbReference>
<evidence type="ECO:0000256" key="1">
    <source>
        <dbReference type="ARBA" id="ARBA00000024"/>
    </source>
</evidence>
<evidence type="ECO:0000313" key="14">
    <source>
        <dbReference type="Proteomes" id="UP000094501"/>
    </source>
</evidence>
<feature type="binding site" evidence="11">
    <location>
        <position position="97"/>
    </location>
    <ligand>
        <name>Zn(2+)</name>
        <dbReference type="ChEBI" id="CHEBI:29105"/>
        <note>ligand shared between dimeric partners</note>
    </ligand>
</feature>
<dbReference type="HAMAP" id="MF_01021">
    <property type="entry name" value="HisI"/>
    <property type="match status" value="1"/>
</dbReference>
<dbReference type="EC" id="3.5.4.19" evidence="11"/>
<dbReference type="GO" id="GO:0000287">
    <property type="term" value="F:magnesium ion binding"/>
    <property type="evidence" value="ECO:0007669"/>
    <property type="project" value="UniProtKB-UniRule"/>
</dbReference>
<evidence type="ECO:0000256" key="4">
    <source>
        <dbReference type="ARBA" id="ARBA00005204"/>
    </source>
</evidence>
<evidence type="ECO:0000259" key="12">
    <source>
        <dbReference type="Pfam" id="PF01502"/>
    </source>
</evidence>
<evidence type="ECO:0000313" key="13">
    <source>
        <dbReference type="EMBL" id="ODR98719.1"/>
    </source>
</evidence>
<keyword evidence="11" id="KW-0460">Magnesium</keyword>
<comment type="similarity">
    <text evidence="6">In the N-terminal section; belongs to the PRA-CH family.</text>
</comment>
<comment type="function">
    <text evidence="11">Catalyzes the hydrolysis of the adenine ring of phosphoribosyl-AMP.</text>
</comment>
<proteinExistence type="inferred from homology"/>
<dbReference type="EMBL" id="LPWG01000013">
    <property type="protein sequence ID" value="ODR98719.1"/>
    <property type="molecule type" value="Genomic_DNA"/>
</dbReference>
<comment type="pathway">
    <text evidence="3 11">Amino-acid biosynthesis; L-histidine biosynthesis; L-histidine from 5-phospho-alpha-D-ribose 1-diphosphate: step 3/9.</text>
</comment>
<sequence>MEEGDIFAPVFDAHGLLPVIVTAAETGEVLMFAHMNDEALARTIDTGEAHFWSRSRNALWRKGETSGNTLRVVEIRTDCDQDVLWLTAEMTGAGACCHTGRLSCFYRAVPFGAGAGGKLVMVHAERHFDPDAIYGGPSKTKL</sequence>
<dbReference type="GO" id="GO:0008270">
    <property type="term" value="F:zinc ion binding"/>
    <property type="evidence" value="ECO:0007669"/>
    <property type="project" value="UniProtKB-UniRule"/>
</dbReference>
<dbReference type="FunFam" id="3.10.20.810:FF:000001">
    <property type="entry name" value="Histidine biosynthesis bifunctional protein HisIE"/>
    <property type="match status" value="1"/>
</dbReference>
<feature type="binding site" evidence="11">
    <location>
        <position position="79"/>
    </location>
    <ligand>
        <name>Zn(2+)</name>
        <dbReference type="ChEBI" id="CHEBI:29105"/>
        <note>ligand shared between dimeric partners</note>
    </ligand>
</feature>
<keyword evidence="9 11" id="KW-0378">Hydrolase</keyword>
<evidence type="ECO:0000256" key="11">
    <source>
        <dbReference type="HAMAP-Rule" id="MF_01021"/>
    </source>
</evidence>
<dbReference type="GO" id="GO:0004636">
    <property type="term" value="F:phosphoribosyl-ATP diphosphatase activity"/>
    <property type="evidence" value="ECO:0007669"/>
    <property type="project" value="UniProtKB-EC"/>
</dbReference>
<dbReference type="Proteomes" id="UP000094501">
    <property type="component" value="Unassembled WGS sequence"/>
</dbReference>
<keyword evidence="11" id="KW-0479">Metal-binding</keyword>
<organism evidence="13 14">
    <name type="scientific">Methyloceanibacter methanicus</name>
    <dbReference type="NCBI Taxonomy" id="1774968"/>
    <lineage>
        <taxon>Bacteria</taxon>
        <taxon>Pseudomonadati</taxon>
        <taxon>Pseudomonadota</taxon>
        <taxon>Alphaproteobacteria</taxon>
        <taxon>Hyphomicrobiales</taxon>
        <taxon>Hyphomicrobiaceae</taxon>
        <taxon>Methyloceanibacter</taxon>
    </lineage>
</organism>
<evidence type="ECO:0000256" key="7">
    <source>
        <dbReference type="ARBA" id="ARBA00022490"/>
    </source>
</evidence>
<accession>A0A1E3VYX9</accession>
<keyword evidence="11" id="KW-0862">Zinc</keyword>
<comment type="cofactor">
    <cofactor evidence="11">
        <name>Mg(2+)</name>
        <dbReference type="ChEBI" id="CHEBI:18420"/>
    </cofactor>
    <text evidence="11">Binds 1 Mg(2+) ion per subunit.</text>
</comment>
<feature type="binding site" evidence="11">
    <location>
        <position position="78"/>
    </location>
    <ligand>
        <name>Mg(2+)</name>
        <dbReference type="ChEBI" id="CHEBI:18420"/>
    </ligand>
</feature>
<evidence type="ECO:0000256" key="8">
    <source>
        <dbReference type="ARBA" id="ARBA00022605"/>
    </source>
</evidence>
<protein>
    <recommendedName>
        <fullName evidence="11">Phosphoribosyl-AMP cyclohydrolase</fullName>
        <shortName evidence="11">PRA-CH</shortName>
        <ecNumber evidence="11">3.5.4.19</ecNumber>
    </recommendedName>
</protein>
<evidence type="ECO:0000256" key="6">
    <source>
        <dbReference type="ARBA" id="ARBA00008299"/>
    </source>
</evidence>
<dbReference type="SUPFAM" id="SSF141734">
    <property type="entry name" value="HisI-like"/>
    <property type="match status" value="1"/>
</dbReference>
<keyword evidence="14" id="KW-1185">Reference proteome</keyword>
<comment type="catalytic activity">
    <reaction evidence="2">
        <text>1-(5-phospho-beta-D-ribosyl)-ATP + H2O = 1-(5-phospho-beta-D-ribosyl)-5'-AMP + diphosphate + H(+)</text>
        <dbReference type="Rhea" id="RHEA:22828"/>
        <dbReference type="ChEBI" id="CHEBI:15377"/>
        <dbReference type="ChEBI" id="CHEBI:15378"/>
        <dbReference type="ChEBI" id="CHEBI:33019"/>
        <dbReference type="ChEBI" id="CHEBI:59457"/>
        <dbReference type="ChEBI" id="CHEBI:73183"/>
        <dbReference type="EC" id="3.6.1.31"/>
    </reaction>
</comment>
<dbReference type="Pfam" id="PF01502">
    <property type="entry name" value="PRA-CH"/>
    <property type="match status" value="1"/>
</dbReference>
<reference evidence="13 14" key="1">
    <citation type="journal article" date="2016" name="Environ. Microbiol.">
        <title>New Methyloceanibacter diversity from North Sea sediments includes methanotroph containing solely the soluble methane monooxygenase.</title>
        <authorList>
            <person name="Vekeman B."/>
            <person name="Kerckhof F.M."/>
            <person name="Cremers G."/>
            <person name="de Vos P."/>
            <person name="Vandamme P."/>
            <person name="Boon N."/>
            <person name="Op den Camp H.J."/>
            <person name="Heylen K."/>
        </authorList>
    </citation>
    <scope>NUCLEOTIDE SEQUENCE [LARGE SCALE GENOMIC DNA]</scope>
    <source>
        <strain evidence="13 14">R-67174</strain>
    </source>
</reference>
<comment type="pathway">
    <text evidence="4">Amino-acid biosynthesis; L-histidine biosynthesis; L-histidine from 5-phospho-alpha-D-ribose 1-diphosphate: step 2/9.</text>
</comment>
<dbReference type="PANTHER" id="PTHR42945:SF1">
    <property type="entry name" value="HISTIDINE BIOSYNTHESIS BIFUNCTIONAL PROTEIN HIS7"/>
    <property type="match status" value="1"/>
</dbReference>
<feature type="binding site" evidence="11">
    <location>
        <position position="80"/>
    </location>
    <ligand>
        <name>Mg(2+)</name>
        <dbReference type="ChEBI" id="CHEBI:18420"/>
    </ligand>
</feature>
<comment type="catalytic activity">
    <reaction evidence="1 11">
        <text>1-(5-phospho-beta-D-ribosyl)-5'-AMP + H2O = 1-(5-phospho-beta-D-ribosyl)-5-[(5-phospho-beta-D-ribosylamino)methylideneamino]imidazole-4-carboxamide</text>
        <dbReference type="Rhea" id="RHEA:20049"/>
        <dbReference type="ChEBI" id="CHEBI:15377"/>
        <dbReference type="ChEBI" id="CHEBI:58435"/>
        <dbReference type="ChEBI" id="CHEBI:59457"/>
        <dbReference type="EC" id="3.5.4.19"/>
    </reaction>
</comment>
<evidence type="ECO:0000256" key="3">
    <source>
        <dbReference type="ARBA" id="ARBA00005169"/>
    </source>
</evidence>
<feature type="binding site" evidence="11">
    <location>
        <position position="82"/>
    </location>
    <ligand>
        <name>Mg(2+)</name>
        <dbReference type="ChEBI" id="CHEBI:18420"/>
    </ligand>
</feature>
<dbReference type="GO" id="GO:0005737">
    <property type="term" value="C:cytoplasm"/>
    <property type="evidence" value="ECO:0007669"/>
    <property type="project" value="UniProtKB-SubCell"/>
</dbReference>
<dbReference type="InterPro" id="IPR038019">
    <property type="entry name" value="PRib_AMP_CycHydrolase_sf"/>
</dbReference>